<dbReference type="RefSeq" id="WP_006667097.1">
    <property type="nucleotide sequence ID" value="NZ_AOIP01000051.1"/>
</dbReference>
<evidence type="ECO:0008006" key="3">
    <source>
        <dbReference type="Google" id="ProtNLM"/>
    </source>
</evidence>
<dbReference type="AlphaFoldDB" id="M0ATL4"/>
<accession>M0ATL4</accession>
<reference evidence="1 2" key="1">
    <citation type="journal article" date="2014" name="PLoS Genet.">
        <title>Phylogenetically driven sequencing of extremely halophilic archaea reveals strategies for static and dynamic osmo-response.</title>
        <authorList>
            <person name="Becker E.A."/>
            <person name="Seitzer P.M."/>
            <person name="Tritt A."/>
            <person name="Larsen D."/>
            <person name="Krusor M."/>
            <person name="Yao A.I."/>
            <person name="Wu D."/>
            <person name="Madern D."/>
            <person name="Eisen J.A."/>
            <person name="Darling A.E."/>
            <person name="Facciotti M.T."/>
        </authorList>
    </citation>
    <scope>NUCLEOTIDE SEQUENCE [LARGE SCALE GENOMIC DNA]</scope>
    <source>
        <strain evidence="1 2">DSM 13077</strain>
    </source>
</reference>
<dbReference type="InterPro" id="IPR012340">
    <property type="entry name" value="NA-bd_OB-fold"/>
</dbReference>
<name>M0ATL4_9EURY</name>
<dbReference type="SUPFAM" id="SSF50249">
    <property type="entry name" value="Nucleic acid-binding proteins"/>
    <property type="match status" value="1"/>
</dbReference>
<dbReference type="PATRIC" id="fig|1227491.4.peg.3766"/>
<dbReference type="OrthoDB" id="9573at2157"/>
<organism evidence="1 2">
    <name type="scientific">Natrialba aegyptia DSM 13077</name>
    <dbReference type="NCBI Taxonomy" id="1227491"/>
    <lineage>
        <taxon>Archaea</taxon>
        <taxon>Methanobacteriati</taxon>
        <taxon>Methanobacteriota</taxon>
        <taxon>Stenosarchaea group</taxon>
        <taxon>Halobacteria</taxon>
        <taxon>Halobacteriales</taxon>
        <taxon>Natrialbaceae</taxon>
        <taxon>Natrialba</taxon>
    </lineage>
</organism>
<protein>
    <recommendedName>
        <fullName evidence="3">DUF35 domain-containing protein</fullName>
    </recommendedName>
</protein>
<dbReference type="Proteomes" id="UP000011591">
    <property type="component" value="Unassembled WGS sequence"/>
</dbReference>
<dbReference type="EMBL" id="AOIP01000051">
    <property type="protein sequence ID" value="ELZ00719.1"/>
    <property type="molecule type" value="Genomic_DNA"/>
</dbReference>
<evidence type="ECO:0000313" key="1">
    <source>
        <dbReference type="EMBL" id="ELZ00719.1"/>
    </source>
</evidence>
<sequence length="109" mass="11358">MSRVLECADCGGRTFYEKHRCADCGAEAFRDRDPGVGTLQAVTAVHVTPDDVSEPNRLGLASFEGGASIIAQFDGALEAGDAVAIAEGASRDGEDSTMTLVPAAVNDRR</sequence>
<comment type="caution">
    <text evidence="1">The sequence shown here is derived from an EMBL/GenBank/DDBJ whole genome shotgun (WGS) entry which is preliminary data.</text>
</comment>
<evidence type="ECO:0000313" key="2">
    <source>
        <dbReference type="Proteomes" id="UP000011591"/>
    </source>
</evidence>
<keyword evidence="2" id="KW-1185">Reference proteome</keyword>
<proteinExistence type="predicted"/>
<gene>
    <name evidence="1" type="ORF">C480_18527</name>
</gene>